<dbReference type="NCBIfam" id="TIGR00594">
    <property type="entry name" value="polc"/>
    <property type="match status" value="1"/>
</dbReference>
<comment type="catalytic activity">
    <reaction evidence="12 13">
        <text>DNA(n) + a 2'-deoxyribonucleoside 5'-triphosphate = DNA(n+1) + diphosphate</text>
        <dbReference type="Rhea" id="RHEA:22508"/>
        <dbReference type="Rhea" id="RHEA-COMP:17339"/>
        <dbReference type="Rhea" id="RHEA-COMP:17340"/>
        <dbReference type="ChEBI" id="CHEBI:33019"/>
        <dbReference type="ChEBI" id="CHEBI:61560"/>
        <dbReference type="ChEBI" id="CHEBI:173112"/>
        <dbReference type="EC" id="2.7.7.7"/>
    </reaction>
</comment>
<dbReference type="EMBL" id="JAELVF020000001">
    <property type="protein sequence ID" value="MBU7599104.1"/>
    <property type="molecule type" value="Genomic_DNA"/>
</dbReference>
<dbReference type="EC" id="2.7.7.7" evidence="3 13"/>
<evidence type="ECO:0000256" key="14">
    <source>
        <dbReference type="SAM" id="MobiDB-lite"/>
    </source>
</evidence>
<evidence type="ECO:0000256" key="3">
    <source>
        <dbReference type="ARBA" id="ARBA00012417"/>
    </source>
</evidence>
<feature type="region of interest" description="Disordered" evidence="14">
    <location>
        <begin position="793"/>
        <end position="829"/>
    </location>
</feature>
<evidence type="ECO:0000313" key="16">
    <source>
        <dbReference type="EMBL" id="MBU7599104.1"/>
    </source>
</evidence>
<feature type="compositionally biased region" description="Low complexity" evidence="14">
    <location>
        <begin position="808"/>
        <end position="824"/>
    </location>
</feature>
<evidence type="ECO:0000256" key="8">
    <source>
        <dbReference type="ARBA" id="ARBA00022705"/>
    </source>
</evidence>
<reference evidence="16" key="1">
    <citation type="submission" date="2021-06" db="EMBL/GenBank/DDBJ databases">
        <title>Sequencing of actinobacteria type strains.</title>
        <authorList>
            <person name="Nguyen G.-S."/>
            <person name="Wentzel A."/>
        </authorList>
    </citation>
    <scope>NUCLEOTIDE SEQUENCE</scope>
    <source>
        <strain evidence="16">P38-E01</strain>
    </source>
</reference>
<sequence length="1078" mass="115883">MLPAPPGGAEPHWAELHVHTGFSFLRGASDPAELVAEAARLGVRTLAVTDRDGLYAARRLEEAASAAGVRTVFGAELSLSAQGLGTPVVLARTLDGYRRLSAELTRAQLAGSKGAPVYDLSALARAADHGDWAVLTGCPRREPADGDVDSAVRELWELAEVFGHGRLHAELIDHRLPEDTLRNHALFAAARRAGVKVVASGAVHYAAPGQARLAQALTALRRREDLRGAAGHLHPAPTAHLRSGGEMASWLGRFPGVREATLALGEECVLPLGELQPQLPGFAVPVGHSENSWLRRLVHDAATERYGPSPGGSAGSASQRAWRQLEHELGIINGLGMAGYFLIVQDIVAFARRADIWCQGRGSAASSLVCFVLGITGVDPLRHGLLFERFLSAERSEPPDIDIDFEHRRREEVISYVYERYGRRHAAQVANIITYRPRLAVRDAARALGYPAGRVDEMSRQVHHHQPPDAEAEVPQEVRELAGRLDRLPRHLGIHSAGMVLTRQPVGEFIPVEWATAEGRSVLQGDKDDVEAAGLVKIDLLALGMLSALHDACDLVARHHGARYDLSTIPQDDPEVYAMIARADTVGVFQVESRAQMSTLPRLRPRSFEDLVVAVSLIRPGPIQGGSVHPYMRRRAGREKVTYPHPLTERALKRSLGVPLWQEQMMELAMDCAGFSPAEADQLRKALSSKRSAERVGQLRGKLLRGMAAHGIGANTAEKIYTMIAGFSSYGFPQSHAQSMAHLVYASGWLKRYHPAAFTAALLRNQPMGFYSPLSLIGDARRHGVEVRPVDVSRSGVRDELESAVPHGPGAADTTGAPAPDPGTVHAHATGPVHAADAASGAAKQPAPEQPAIRLGLSHLRGLSEKAARTIVEGRPYSGPADFARRTGLPSGLLETLATAGAFESLGMERREAVWAVGPLSRADERTLPGTTPAPAAPGLPAMSVVEETFSDLWATGTSAEHHPIEHLREQLRSYGALPTAEVFGLRDRTEVVVGGLVTHRQRPPTAKGVVFLTLEDETGMTNVIVLPPVWNRYAKAALDHAAVLVHGRVERADGATNLLASRLAPLPTLTAFAAGGH</sequence>
<evidence type="ECO:0000256" key="11">
    <source>
        <dbReference type="ARBA" id="ARBA00023204"/>
    </source>
</evidence>
<keyword evidence="9 13" id="KW-0227">DNA damage</keyword>
<keyword evidence="6 13" id="KW-0808">Transferase</keyword>
<evidence type="ECO:0000256" key="1">
    <source>
        <dbReference type="ARBA" id="ARBA00004496"/>
    </source>
</evidence>
<dbReference type="Pfam" id="PF17657">
    <property type="entry name" value="DNA_pol3_finger"/>
    <property type="match status" value="1"/>
</dbReference>
<comment type="subcellular location">
    <subcellularLocation>
        <location evidence="1 13">Cytoplasm</location>
    </subcellularLocation>
</comment>
<organism evidence="16 17">
    <name type="scientific">Streptomyces tardus</name>
    <dbReference type="NCBI Taxonomy" id="2780544"/>
    <lineage>
        <taxon>Bacteria</taxon>
        <taxon>Bacillati</taxon>
        <taxon>Actinomycetota</taxon>
        <taxon>Actinomycetes</taxon>
        <taxon>Kitasatosporales</taxon>
        <taxon>Streptomycetaceae</taxon>
        <taxon>Streptomyces</taxon>
    </lineage>
</organism>
<evidence type="ECO:0000313" key="17">
    <source>
        <dbReference type="Proteomes" id="UP000694501"/>
    </source>
</evidence>
<evidence type="ECO:0000256" key="10">
    <source>
        <dbReference type="ARBA" id="ARBA00022932"/>
    </source>
</evidence>
<dbReference type="InterPro" id="IPR004365">
    <property type="entry name" value="NA-bd_OB_tRNA"/>
</dbReference>
<comment type="caution">
    <text evidence="16">The sequence shown here is derived from an EMBL/GenBank/DDBJ whole genome shotgun (WGS) entry which is preliminary data.</text>
</comment>
<keyword evidence="7 13" id="KW-0548">Nucleotidyltransferase</keyword>
<dbReference type="Pfam" id="PF01336">
    <property type="entry name" value="tRNA_anti-codon"/>
    <property type="match status" value="1"/>
</dbReference>
<dbReference type="AlphaFoldDB" id="A0A949N5M4"/>
<comment type="similarity">
    <text evidence="2 13">Belongs to the DNA polymerase type-C family. DnaE2 subfamily.</text>
</comment>
<evidence type="ECO:0000256" key="4">
    <source>
        <dbReference type="ARBA" id="ARBA00017273"/>
    </source>
</evidence>
<dbReference type="SMART" id="SM00481">
    <property type="entry name" value="POLIIIAc"/>
    <property type="match status" value="1"/>
</dbReference>
<dbReference type="Pfam" id="PF14579">
    <property type="entry name" value="HHH_6"/>
    <property type="match status" value="1"/>
</dbReference>
<evidence type="ECO:0000256" key="2">
    <source>
        <dbReference type="ARBA" id="ARBA00007391"/>
    </source>
</evidence>
<dbReference type="InterPro" id="IPR004013">
    <property type="entry name" value="PHP_dom"/>
</dbReference>
<dbReference type="GO" id="GO:0005737">
    <property type="term" value="C:cytoplasm"/>
    <property type="evidence" value="ECO:0007669"/>
    <property type="project" value="UniProtKB-SubCell"/>
</dbReference>
<accession>A0A949N5M4</accession>
<keyword evidence="11 13" id="KW-0234">DNA repair</keyword>
<evidence type="ECO:0000256" key="12">
    <source>
        <dbReference type="ARBA" id="ARBA00049244"/>
    </source>
</evidence>
<dbReference type="InterPro" id="IPR029460">
    <property type="entry name" value="DNAPol_HHH"/>
</dbReference>
<dbReference type="Pfam" id="PF02811">
    <property type="entry name" value="PHP"/>
    <property type="match status" value="1"/>
</dbReference>
<name>A0A949N5M4_9ACTN</name>
<dbReference type="GO" id="GO:0006260">
    <property type="term" value="P:DNA replication"/>
    <property type="evidence" value="ECO:0007669"/>
    <property type="project" value="UniProtKB-KW"/>
</dbReference>
<dbReference type="InterPro" id="IPR004805">
    <property type="entry name" value="DnaE2/DnaE/PolC"/>
</dbReference>
<dbReference type="InterPro" id="IPR011708">
    <property type="entry name" value="DNA_pol3_alpha_NTPase_dom"/>
</dbReference>
<dbReference type="GO" id="GO:0003887">
    <property type="term" value="F:DNA-directed DNA polymerase activity"/>
    <property type="evidence" value="ECO:0007669"/>
    <property type="project" value="UniProtKB-UniRule"/>
</dbReference>
<dbReference type="PANTHER" id="PTHR32294">
    <property type="entry name" value="DNA POLYMERASE III SUBUNIT ALPHA"/>
    <property type="match status" value="1"/>
</dbReference>
<dbReference type="Proteomes" id="UP000694501">
    <property type="component" value="Unassembled WGS sequence"/>
</dbReference>
<keyword evidence="5 13" id="KW-0963">Cytoplasm</keyword>
<dbReference type="InterPro" id="IPR040982">
    <property type="entry name" value="DNA_pol3_finger"/>
</dbReference>
<feature type="domain" description="Polymerase/histidinol phosphatase N-terminal" evidence="15">
    <location>
        <begin position="14"/>
        <end position="81"/>
    </location>
</feature>
<dbReference type="CDD" id="cd04485">
    <property type="entry name" value="DnaE_OBF"/>
    <property type="match status" value="1"/>
</dbReference>
<keyword evidence="10 13" id="KW-0239">DNA-directed DNA polymerase</keyword>
<dbReference type="InterPro" id="IPR003141">
    <property type="entry name" value="Pol/His_phosphatase_N"/>
</dbReference>
<keyword evidence="17" id="KW-1185">Reference proteome</keyword>
<dbReference type="GO" id="GO:0008408">
    <property type="term" value="F:3'-5' exonuclease activity"/>
    <property type="evidence" value="ECO:0007669"/>
    <property type="project" value="InterPro"/>
</dbReference>
<evidence type="ECO:0000259" key="15">
    <source>
        <dbReference type="SMART" id="SM00481"/>
    </source>
</evidence>
<gene>
    <name evidence="13" type="primary">dnaE2</name>
    <name evidence="16" type="ORF">JGS22_016180</name>
</gene>
<dbReference type="RefSeq" id="WP_216815016.1">
    <property type="nucleotide sequence ID" value="NZ_JAELVF020000001.1"/>
</dbReference>
<evidence type="ECO:0000256" key="5">
    <source>
        <dbReference type="ARBA" id="ARBA00022490"/>
    </source>
</evidence>
<dbReference type="InterPro" id="IPR023073">
    <property type="entry name" value="DnaE2"/>
</dbReference>
<protein>
    <recommendedName>
        <fullName evidence="4 13">Error-prone DNA polymerase</fullName>
        <ecNumber evidence="3 13">2.7.7.7</ecNumber>
    </recommendedName>
</protein>
<proteinExistence type="inferred from homology"/>
<evidence type="ECO:0000256" key="13">
    <source>
        <dbReference type="HAMAP-Rule" id="MF_01902"/>
    </source>
</evidence>
<dbReference type="GO" id="GO:0003676">
    <property type="term" value="F:nucleic acid binding"/>
    <property type="evidence" value="ECO:0007669"/>
    <property type="project" value="InterPro"/>
</dbReference>
<dbReference type="GO" id="GO:0006281">
    <property type="term" value="P:DNA repair"/>
    <property type="evidence" value="ECO:0007669"/>
    <property type="project" value="UniProtKB-UniRule"/>
</dbReference>
<comment type="function">
    <text evidence="13">DNA polymerase involved in damage-induced mutagenesis and translesion synthesis (TLS). It is not the major replicative DNA polymerase.</text>
</comment>
<evidence type="ECO:0000256" key="9">
    <source>
        <dbReference type="ARBA" id="ARBA00022763"/>
    </source>
</evidence>
<dbReference type="HAMAP" id="MF_01902">
    <property type="entry name" value="DNApol_error_prone"/>
    <property type="match status" value="1"/>
</dbReference>
<dbReference type="PANTHER" id="PTHR32294:SF4">
    <property type="entry name" value="ERROR-PRONE DNA POLYMERASE"/>
    <property type="match status" value="1"/>
</dbReference>
<evidence type="ECO:0000256" key="7">
    <source>
        <dbReference type="ARBA" id="ARBA00022695"/>
    </source>
</evidence>
<dbReference type="NCBIfam" id="NF004225">
    <property type="entry name" value="PRK05672.1"/>
    <property type="match status" value="1"/>
</dbReference>
<evidence type="ECO:0000256" key="6">
    <source>
        <dbReference type="ARBA" id="ARBA00022679"/>
    </source>
</evidence>
<keyword evidence="8 13" id="KW-0235">DNA replication</keyword>
<dbReference type="Pfam" id="PF07733">
    <property type="entry name" value="DNA_pol3_alpha"/>
    <property type="match status" value="1"/>
</dbReference>